<accession>A0A2M6WI05</accession>
<protein>
    <recommendedName>
        <fullName evidence="3">Acylphosphatase-like domain-containing protein</fullName>
    </recommendedName>
</protein>
<dbReference type="Pfam" id="PF00708">
    <property type="entry name" value="Acylphosphatase"/>
    <property type="match status" value="1"/>
</dbReference>
<comment type="similarity">
    <text evidence="2">Belongs to the acylphosphatase family.</text>
</comment>
<dbReference type="PROSITE" id="PS51160">
    <property type="entry name" value="ACYLPHOSPHATASE_3"/>
    <property type="match status" value="1"/>
</dbReference>
<evidence type="ECO:0000313" key="5">
    <source>
        <dbReference type="Proteomes" id="UP000228635"/>
    </source>
</evidence>
<dbReference type="Proteomes" id="UP000228635">
    <property type="component" value="Unassembled WGS sequence"/>
</dbReference>
<dbReference type="SUPFAM" id="SSF54975">
    <property type="entry name" value="Acylphosphatase/BLUF domain-like"/>
    <property type="match status" value="1"/>
</dbReference>
<feature type="domain" description="Acylphosphatase-like" evidence="3">
    <location>
        <begin position="8"/>
        <end position="95"/>
    </location>
</feature>
<dbReference type="InterPro" id="IPR036046">
    <property type="entry name" value="Acylphosphatase-like_dom_sf"/>
</dbReference>
<organism evidence="4 5">
    <name type="scientific">Candidatus Harrisonbacteria bacterium CG10_big_fil_rev_8_21_14_0_10_42_17</name>
    <dbReference type="NCBI Taxonomy" id="1974584"/>
    <lineage>
        <taxon>Bacteria</taxon>
        <taxon>Candidatus Harrisoniibacteriota</taxon>
    </lineage>
</organism>
<dbReference type="EMBL" id="PFBA01000024">
    <property type="protein sequence ID" value="PIT92410.1"/>
    <property type="molecule type" value="Genomic_DNA"/>
</dbReference>
<evidence type="ECO:0000256" key="2">
    <source>
        <dbReference type="RuleBase" id="RU004168"/>
    </source>
</evidence>
<proteinExistence type="inferred from homology"/>
<name>A0A2M6WI05_9BACT</name>
<dbReference type="InterPro" id="IPR001792">
    <property type="entry name" value="Acylphosphatase-like_dom"/>
</dbReference>
<reference evidence="5" key="1">
    <citation type="submission" date="2017-09" db="EMBL/GenBank/DDBJ databases">
        <title>Depth-based differentiation of microbial function through sediment-hosted aquifers and enrichment of novel symbionts in the deep terrestrial subsurface.</title>
        <authorList>
            <person name="Probst A.J."/>
            <person name="Ladd B."/>
            <person name="Jarett J.K."/>
            <person name="Geller-Mcgrath D.E."/>
            <person name="Sieber C.M.K."/>
            <person name="Emerson J.B."/>
            <person name="Anantharaman K."/>
            <person name="Thomas B.C."/>
            <person name="Malmstrom R."/>
            <person name="Stieglmeier M."/>
            <person name="Klingl A."/>
            <person name="Woyke T."/>
            <person name="Ryan C.M."/>
            <person name="Banfield J.F."/>
        </authorList>
    </citation>
    <scope>NUCLEOTIDE SEQUENCE [LARGE SCALE GENOMIC DNA]</scope>
</reference>
<evidence type="ECO:0000259" key="3">
    <source>
        <dbReference type="PROSITE" id="PS51160"/>
    </source>
</evidence>
<gene>
    <name evidence="4" type="ORF">COU08_02805</name>
</gene>
<comment type="caution">
    <text evidence="4">The sequence shown here is derived from an EMBL/GenBank/DDBJ whole genome shotgun (WGS) entry which is preliminary data.</text>
</comment>
<evidence type="ECO:0000313" key="4">
    <source>
        <dbReference type="EMBL" id="PIT92410.1"/>
    </source>
</evidence>
<dbReference type="Gene3D" id="3.30.70.100">
    <property type="match status" value="1"/>
</dbReference>
<sequence>MNEENKKHANLEIYVRKNDPYFHRTMKHKANAYHLAGFVETRTDGSIYVELEGEEGNIEKFLKDYREGDESETIIRLDAAYTHDFRDFDSFIIKDNS</sequence>
<comment type="caution">
    <text evidence="1">Lacks conserved residue(s) required for the propagation of feature annotation.</text>
</comment>
<evidence type="ECO:0000256" key="1">
    <source>
        <dbReference type="PROSITE-ProRule" id="PRU00520"/>
    </source>
</evidence>
<dbReference type="AlphaFoldDB" id="A0A2M6WI05"/>